<sequence length="286" mass="32107">MEDEPLYRLIMPDGMHLANPQDDPSVYLGAFFDDENHLKGQARWEPVFDNTDDGDGAEIGNDDGDTPAAAMAAAAIAIAAIVGTAYYLANNETFRSWWDKTVVHWWEDSVKPTMGKLWNKVTRRSKKNDVETPQPIALLTSAPETTNAFSKEVDDAIEACQLHMDSEEAQNRLLIIMYKAMDLAKDIRELSSANIQESAFDEKTKLELRQTMEKLTTQNVTDLINKALERNIPLLEKQEKFDAWSALLGKMTSDGKFVPLRSDALRTALSLEPYRAMLEAPSHKGE</sequence>
<protein>
    <submittedName>
        <fullName evidence="2">Uncharacterized protein</fullName>
    </submittedName>
</protein>
<evidence type="ECO:0000256" key="1">
    <source>
        <dbReference type="SAM" id="Phobius"/>
    </source>
</evidence>
<keyword evidence="1" id="KW-0812">Transmembrane</keyword>
<accession>A0A3D8TYK2</accession>
<proteinExistence type="predicted"/>
<dbReference type="Proteomes" id="UP000257074">
    <property type="component" value="Unassembled WGS sequence"/>
</dbReference>
<comment type="caution">
    <text evidence="2">The sequence shown here is derived from an EMBL/GenBank/DDBJ whole genome shotgun (WGS) entry which is preliminary data.</text>
</comment>
<dbReference type="EMBL" id="NJNR01000036">
    <property type="protein sequence ID" value="RDX07891.1"/>
    <property type="molecule type" value="Genomic_DNA"/>
</dbReference>
<dbReference type="RefSeq" id="WP_050824847.1">
    <property type="nucleotide sequence ID" value="NZ_CAXVKO010000005.1"/>
</dbReference>
<feature type="transmembrane region" description="Helical" evidence="1">
    <location>
        <begin position="68"/>
        <end position="89"/>
    </location>
</feature>
<evidence type="ECO:0000313" key="3">
    <source>
        <dbReference type="Proteomes" id="UP000257074"/>
    </source>
</evidence>
<gene>
    <name evidence="2" type="ORF">CE169_07070</name>
</gene>
<organism evidence="2 3">
    <name type="scientific">Bifidobacterium longum</name>
    <dbReference type="NCBI Taxonomy" id="216816"/>
    <lineage>
        <taxon>Bacteria</taxon>
        <taxon>Bacillati</taxon>
        <taxon>Actinomycetota</taxon>
        <taxon>Actinomycetes</taxon>
        <taxon>Bifidobacteriales</taxon>
        <taxon>Bifidobacteriaceae</taxon>
        <taxon>Bifidobacterium</taxon>
    </lineage>
</organism>
<keyword evidence="1" id="KW-1133">Transmembrane helix</keyword>
<keyword evidence="1" id="KW-0472">Membrane</keyword>
<reference evidence="2 3" key="1">
    <citation type="journal article" date="2017" name="Anaerobe">
        <title>Quantification, isolation and characterization of Bifidobacterium from the vaginal microbiomes of reproductive aged women.</title>
        <authorList>
            <person name="Freitas A.C."/>
            <person name="Hill J.E."/>
        </authorList>
    </citation>
    <scope>NUCLEOTIDE SEQUENCE [LARGE SCALE GENOMIC DNA]</scope>
    <source>
        <strain evidence="2 3">N6D05</strain>
    </source>
</reference>
<dbReference type="AlphaFoldDB" id="A0A3D8TYK2"/>
<evidence type="ECO:0000313" key="2">
    <source>
        <dbReference type="EMBL" id="RDX07891.1"/>
    </source>
</evidence>
<name>A0A3D8TYK2_BIFLN</name>